<evidence type="ECO:0000313" key="10">
    <source>
        <dbReference type="EnsemblPlants" id="QL12p005081:mrna:CDS:1"/>
    </source>
</evidence>
<proteinExistence type="inferred from homology"/>
<name>A0A7N2N1J5_QUELO</name>
<evidence type="ECO:0000256" key="6">
    <source>
        <dbReference type="ARBA" id="ARBA00022833"/>
    </source>
</evidence>
<dbReference type="SUPFAM" id="SSF57850">
    <property type="entry name" value="RING/U-box"/>
    <property type="match status" value="1"/>
</dbReference>
<keyword evidence="11" id="KW-1185">Reference proteome</keyword>
<comment type="catalytic activity">
    <reaction evidence="1">
        <text>S-ubiquitinyl-[E2 ubiquitin-conjugating enzyme]-L-cysteine + [acceptor protein]-L-lysine = [E2 ubiquitin-conjugating enzyme]-L-cysteine + N(6)-ubiquitinyl-[acceptor protein]-L-lysine.</text>
        <dbReference type="EC" id="2.3.2.27"/>
    </reaction>
</comment>
<dbReference type="EC" id="2.3.2.27" evidence="2"/>
<keyword evidence="3" id="KW-0479">Metal-binding</keyword>
<dbReference type="GO" id="GO:0061630">
    <property type="term" value="F:ubiquitin protein ligase activity"/>
    <property type="evidence" value="ECO:0007669"/>
    <property type="project" value="UniProtKB-EC"/>
</dbReference>
<dbReference type="PANTHER" id="PTHR14155:SF610">
    <property type="entry name" value="OS01G0755700 PROTEIN"/>
    <property type="match status" value="1"/>
</dbReference>
<evidence type="ECO:0000256" key="5">
    <source>
        <dbReference type="ARBA" id="ARBA00022786"/>
    </source>
</evidence>
<comment type="similarity">
    <text evidence="7">Belongs to the RING-type zinc finger family. ATL subfamily.</text>
</comment>
<evidence type="ECO:0000256" key="2">
    <source>
        <dbReference type="ARBA" id="ARBA00012483"/>
    </source>
</evidence>
<dbReference type="Gene3D" id="3.30.40.10">
    <property type="entry name" value="Zinc/RING finger domain, C3HC4 (zinc finger)"/>
    <property type="match status" value="1"/>
</dbReference>
<evidence type="ECO:0000256" key="4">
    <source>
        <dbReference type="ARBA" id="ARBA00022771"/>
    </source>
</evidence>
<accession>A0A7N2N1J5</accession>
<dbReference type="InParanoid" id="A0A7N2N1J5"/>
<evidence type="ECO:0000259" key="9">
    <source>
        <dbReference type="PROSITE" id="PS50089"/>
    </source>
</evidence>
<evidence type="ECO:0000256" key="3">
    <source>
        <dbReference type="ARBA" id="ARBA00022723"/>
    </source>
</evidence>
<evidence type="ECO:0000256" key="8">
    <source>
        <dbReference type="PROSITE-ProRule" id="PRU00175"/>
    </source>
</evidence>
<dbReference type="PROSITE" id="PS50089">
    <property type="entry name" value="ZF_RING_2"/>
    <property type="match status" value="1"/>
</dbReference>
<dbReference type="Gramene" id="QL12p005081:mrna">
    <property type="protein sequence ID" value="QL12p005081:mrna:CDS:1"/>
    <property type="gene ID" value="QL12p005081"/>
</dbReference>
<dbReference type="InterPro" id="IPR013083">
    <property type="entry name" value="Znf_RING/FYVE/PHD"/>
</dbReference>
<protein>
    <recommendedName>
        <fullName evidence="2">RING-type E3 ubiquitin transferase</fullName>
        <ecNumber evidence="2">2.3.2.27</ecNumber>
    </recommendedName>
</protein>
<dbReference type="PANTHER" id="PTHR14155">
    <property type="entry name" value="RING FINGER DOMAIN-CONTAINING"/>
    <property type="match status" value="1"/>
</dbReference>
<feature type="domain" description="RING-type" evidence="9">
    <location>
        <begin position="23"/>
        <end position="66"/>
    </location>
</feature>
<dbReference type="EMBL" id="LRBV02000012">
    <property type="status" value="NOT_ANNOTATED_CDS"/>
    <property type="molecule type" value="Genomic_DNA"/>
</dbReference>
<dbReference type="SMART" id="SM00184">
    <property type="entry name" value="RING"/>
    <property type="match status" value="1"/>
</dbReference>
<keyword evidence="6" id="KW-0862">Zinc</keyword>
<evidence type="ECO:0000256" key="1">
    <source>
        <dbReference type="ARBA" id="ARBA00000900"/>
    </source>
</evidence>
<reference evidence="10 11" key="1">
    <citation type="journal article" date="2016" name="G3 (Bethesda)">
        <title>First Draft Assembly and Annotation of the Genome of a California Endemic Oak Quercus lobata Nee (Fagaceae).</title>
        <authorList>
            <person name="Sork V.L."/>
            <person name="Fitz-Gibbon S.T."/>
            <person name="Puiu D."/>
            <person name="Crepeau M."/>
            <person name="Gugger P.F."/>
            <person name="Sherman R."/>
            <person name="Stevens K."/>
            <person name="Langley C.H."/>
            <person name="Pellegrini M."/>
            <person name="Salzberg S.L."/>
        </authorList>
    </citation>
    <scope>NUCLEOTIDE SEQUENCE [LARGE SCALE GENOMIC DNA]</scope>
    <source>
        <strain evidence="10 11">cv. SW786</strain>
    </source>
</reference>
<reference evidence="10" key="2">
    <citation type="submission" date="2021-01" db="UniProtKB">
        <authorList>
            <consortium name="EnsemblPlants"/>
        </authorList>
    </citation>
    <scope>IDENTIFICATION</scope>
</reference>
<dbReference type="Proteomes" id="UP000594261">
    <property type="component" value="Chromosome 12"/>
</dbReference>
<dbReference type="GO" id="GO:0008270">
    <property type="term" value="F:zinc ion binding"/>
    <property type="evidence" value="ECO:0007669"/>
    <property type="project" value="UniProtKB-KW"/>
</dbReference>
<dbReference type="AlphaFoldDB" id="A0A7N2N1J5"/>
<evidence type="ECO:0000313" key="11">
    <source>
        <dbReference type="Proteomes" id="UP000594261"/>
    </source>
</evidence>
<dbReference type="Pfam" id="PF13639">
    <property type="entry name" value="zf-RING_2"/>
    <property type="match status" value="1"/>
</dbReference>
<keyword evidence="4 8" id="KW-0863">Zinc-finger</keyword>
<evidence type="ECO:0000256" key="7">
    <source>
        <dbReference type="ARBA" id="ARBA00024209"/>
    </source>
</evidence>
<dbReference type="InterPro" id="IPR001841">
    <property type="entry name" value="Znf_RING"/>
</dbReference>
<organism evidence="10 11">
    <name type="scientific">Quercus lobata</name>
    <name type="common">Valley oak</name>
    <dbReference type="NCBI Taxonomy" id="97700"/>
    <lineage>
        <taxon>Eukaryota</taxon>
        <taxon>Viridiplantae</taxon>
        <taxon>Streptophyta</taxon>
        <taxon>Embryophyta</taxon>
        <taxon>Tracheophyta</taxon>
        <taxon>Spermatophyta</taxon>
        <taxon>Magnoliopsida</taxon>
        <taxon>eudicotyledons</taxon>
        <taxon>Gunneridae</taxon>
        <taxon>Pentapetalae</taxon>
        <taxon>rosids</taxon>
        <taxon>fabids</taxon>
        <taxon>Fagales</taxon>
        <taxon>Fagaceae</taxon>
        <taxon>Quercus</taxon>
    </lineage>
</organism>
<sequence length="82" mass="9435">MPALISNKKNHKRTSKYGGSNQCAICLEEIKDGECSRLFPKCNHEFHRTCIDTWLMLHKYTCPVCRNSLEEEIFSISGDDLV</sequence>
<dbReference type="OMA" id="SGECMIC"/>
<dbReference type="InterPro" id="IPR053238">
    <property type="entry name" value="RING-H2_zinc_finger"/>
</dbReference>
<keyword evidence="5" id="KW-0833">Ubl conjugation pathway</keyword>
<dbReference type="EnsemblPlants" id="QL12p005081:mrna">
    <property type="protein sequence ID" value="QL12p005081:mrna:CDS:1"/>
    <property type="gene ID" value="QL12p005081"/>
</dbReference>